<proteinExistence type="predicted"/>
<gene>
    <name evidence="1" type="ORF">HF964_01005</name>
</gene>
<dbReference type="InterPro" id="IPR014858">
    <property type="entry name" value="BrxB"/>
</dbReference>
<dbReference type="RefSeq" id="WP_168721192.1">
    <property type="nucleotide sequence ID" value="NZ_JAAXPN010000001.1"/>
</dbReference>
<evidence type="ECO:0000313" key="2">
    <source>
        <dbReference type="Proteomes" id="UP000549765"/>
    </source>
</evidence>
<organism evidence="1 2">
    <name type="scientific">Periweissella fabalis</name>
    <dbReference type="NCBI Taxonomy" id="1070421"/>
    <lineage>
        <taxon>Bacteria</taxon>
        <taxon>Bacillati</taxon>
        <taxon>Bacillota</taxon>
        <taxon>Bacilli</taxon>
        <taxon>Lactobacillales</taxon>
        <taxon>Lactobacillaceae</taxon>
        <taxon>Periweissella</taxon>
    </lineage>
</organism>
<dbReference type="Proteomes" id="UP000549765">
    <property type="component" value="Unassembled WGS sequence"/>
</dbReference>
<keyword evidence="2" id="KW-1185">Reference proteome</keyword>
<sequence>MSEINEKFTNLRTRLNNDSFKDKHGLSGEVPYFILEYKPSEELYVREEVQRIANAGPFGTSNVNIKVFDLFDIMMSVVNEYGYADVFVDFERENGMDYVIEQMNNLMETNNERNKFVEYIEQRVDAQADIVFIIGVGKVFPLIRSHKILNTMTQVIDYMPVVMFYPGEYDNIRLSMFGELKDDNYYRATQIN</sequence>
<evidence type="ECO:0000313" key="1">
    <source>
        <dbReference type="EMBL" id="NKZ23394.1"/>
    </source>
</evidence>
<comment type="caution">
    <text evidence="1">The sequence shown here is derived from an EMBL/GenBank/DDBJ whole genome shotgun (WGS) entry which is preliminary data.</text>
</comment>
<reference evidence="1 2" key="1">
    <citation type="submission" date="2020-04" db="EMBL/GenBank/DDBJ databases">
        <title>MicrobeNet Type strains.</title>
        <authorList>
            <person name="Nicholson A.C."/>
        </authorList>
    </citation>
    <scope>NUCLEOTIDE SEQUENCE [LARGE SCALE GENOMIC DNA]</scope>
    <source>
        <strain evidence="1 2">CCUG 61472</strain>
    </source>
</reference>
<dbReference type="EMBL" id="JAAXPN010000001">
    <property type="protein sequence ID" value="NKZ23394.1"/>
    <property type="molecule type" value="Genomic_DNA"/>
</dbReference>
<name>A0A7X6N194_9LACO</name>
<accession>A0A7X6N194</accession>
<dbReference type="Pfam" id="PF08747">
    <property type="entry name" value="BrxB"/>
    <property type="match status" value="1"/>
</dbReference>
<protein>
    <submittedName>
        <fullName evidence="1">DUF1788 domain-containing protein</fullName>
    </submittedName>
</protein>
<dbReference type="AlphaFoldDB" id="A0A7X6N194"/>